<feature type="coiled-coil region" evidence="1">
    <location>
        <begin position="54"/>
        <end position="81"/>
    </location>
</feature>
<comment type="caution">
    <text evidence="3">The sequence shown here is derived from an EMBL/GenBank/DDBJ whole genome shotgun (WGS) entry which is preliminary data.</text>
</comment>
<proteinExistence type="predicted"/>
<sequence>MSSQKRRIDKEAVGRAEEGDKGISREVRLQHSWEALLGVAPRPKDQRMEHLTHVNTLEEQIKGLRSEIEQLNAEKEKLGAKASSEDGASISSGGRKGSLGWLVAELGYVSSVASKLGLSLQKPTDHRELPILCGVICDKEQLVGLKSFMGVFADSPSQDGCFFCLSQAGHGLMAPMLAFGEDGLRCQVHGDDDVCVWISKREGRWVIGTSRG</sequence>
<dbReference type="AlphaFoldDB" id="A0A366S253"/>
<dbReference type="EMBL" id="QKXC01000081">
    <property type="protein sequence ID" value="RBR23092.1"/>
    <property type="molecule type" value="Genomic_DNA"/>
</dbReference>
<reference evidence="3 4" key="1">
    <citation type="submission" date="2018-06" db="EMBL/GenBank/DDBJ databases">
        <title>Fusarium incarnatum-equiseti species complex species 28.</title>
        <authorList>
            <person name="Gardiner D.M."/>
        </authorList>
    </citation>
    <scope>NUCLEOTIDE SEQUENCE [LARGE SCALE GENOMIC DNA]</scope>
    <source>
        <strain evidence="3 4">FIESC_28</strain>
    </source>
</reference>
<dbReference type="GeneID" id="41993530"/>
<feature type="region of interest" description="Disordered" evidence="2">
    <location>
        <begin position="1"/>
        <end position="24"/>
    </location>
</feature>
<evidence type="ECO:0000313" key="3">
    <source>
        <dbReference type="EMBL" id="RBR23092.1"/>
    </source>
</evidence>
<evidence type="ECO:0000256" key="2">
    <source>
        <dbReference type="SAM" id="MobiDB-lite"/>
    </source>
</evidence>
<evidence type="ECO:0000313" key="4">
    <source>
        <dbReference type="Proteomes" id="UP000253153"/>
    </source>
</evidence>
<organism evidence="3 4">
    <name type="scientific">Fusarium coffeatum</name>
    <dbReference type="NCBI Taxonomy" id="231269"/>
    <lineage>
        <taxon>Eukaryota</taxon>
        <taxon>Fungi</taxon>
        <taxon>Dikarya</taxon>
        <taxon>Ascomycota</taxon>
        <taxon>Pezizomycotina</taxon>
        <taxon>Sordariomycetes</taxon>
        <taxon>Hypocreomycetidae</taxon>
        <taxon>Hypocreales</taxon>
        <taxon>Nectriaceae</taxon>
        <taxon>Fusarium</taxon>
        <taxon>Fusarium incarnatum-equiseti species complex</taxon>
    </lineage>
</organism>
<protein>
    <submittedName>
        <fullName evidence="3">Uncharacterized protein</fullName>
    </submittedName>
</protein>
<keyword evidence="4" id="KW-1185">Reference proteome</keyword>
<evidence type="ECO:0000256" key="1">
    <source>
        <dbReference type="SAM" id="Coils"/>
    </source>
</evidence>
<keyword evidence="1" id="KW-0175">Coiled coil</keyword>
<accession>A0A366S253</accession>
<gene>
    <name evidence="3" type="ORF">FIESC28_04087</name>
</gene>
<dbReference type="RefSeq" id="XP_031017683.1">
    <property type="nucleotide sequence ID" value="XM_031158234.1"/>
</dbReference>
<name>A0A366S253_9HYPO</name>
<dbReference type="Proteomes" id="UP000253153">
    <property type="component" value="Unassembled WGS sequence"/>
</dbReference>
<dbReference type="OrthoDB" id="10328380at2759"/>